<dbReference type="PROSITE" id="PS50850">
    <property type="entry name" value="MFS"/>
    <property type="match status" value="1"/>
</dbReference>
<keyword evidence="6 7" id="KW-0472">Membrane</keyword>
<keyword evidence="2" id="KW-0813">Transport</keyword>
<feature type="transmembrane region" description="Helical" evidence="7">
    <location>
        <begin position="377"/>
        <end position="398"/>
    </location>
</feature>
<dbReference type="InterPro" id="IPR020846">
    <property type="entry name" value="MFS_dom"/>
</dbReference>
<accession>A0ABT9NN19</accession>
<dbReference type="Proteomes" id="UP001240447">
    <property type="component" value="Unassembled WGS sequence"/>
</dbReference>
<evidence type="ECO:0000256" key="7">
    <source>
        <dbReference type="SAM" id="Phobius"/>
    </source>
</evidence>
<evidence type="ECO:0000259" key="8">
    <source>
        <dbReference type="PROSITE" id="PS50850"/>
    </source>
</evidence>
<feature type="transmembrane region" description="Helical" evidence="7">
    <location>
        <begin position="147"/>
        <end position="169"/>
    </location>
</feature>
<feature type="domain" description="Major facilitator superfamily (MFS) profile" evidence="8">
    <location>
        <begin position="1"/>
        <end position="402"/>
    </location>
</feature>
<keyword evidence="10" id="KW-1185">Reference proteome</keyword>
<evidence type="ECO:0000313" key="10">
    <source>
        <dbReference type="Proteomes" id="UP001240447"/>
    </source>
</evidence>
<dbReference type="Gene3D" id="1.20.1250.20">
    <property type="entry name" value="MFS general substrate transporter like domains"/>
    <property type="match status" value="1"/>
</dbReference>
<feature type="transmembrane region" description="Helical" evidence="7">
    <location>
        <begin position="175"/>
        <end position="193"/>
    </location>
</feature>
<dbReference type="RefSeq" id="WP_306824995.1">
    <property type="nucleotide sequence ID" value="NZ_JAUSQM010000001.1"/>
</dbReference>
<keyword evidence="3" id="KW-1003">Cell membrane</keyword>
<keyword evidence="5 7" id="KW-1133">Transmembrane helix</keyword>
<dbReference type="SUPFAM" id="SSF103473">
    <property type="entry name" value="MFS general substrate transporter"/>
    <property type="match status" value="1"/>
</dbReference>
<feature type="transmembrane region" description="Helical" evidence="7">
    <location>
        <begin position="21"/>
        <end position="40"/>
    </location>
</feature>
<dbReference type="InterPro" id="IPR011701">
    <property type="entry name" value="MFS"/>
</dbReference>
<dbReference type="InterPro" id="IPR050171">
    <property type="entry name" value="MFS_Transporters"/>
</dbReference>
<name>A0ABT9NN19_9ACTN</name>
<proteinExistence type="predicted"/>
<evidence type="ECO:0000256" key="1">
    <source>
        <dbReference type="ARBA" id="ARBA00004651"/>
    </source>
</evidence>
<evidence type="ECO:0000256" key="2">
    <source>
        <dbReference type="ARBA" id="ARBA00022448"/>
    </source>
</evidence>
<feature type="transmembrane region" description="Helical" evidence="7">
    <location>
        <begin position="214"/>
        <end position="239"/>
    </location>
</feature>
<feature type="transmembrane region" description="Helical" evidence="7">
    <location>
        <begin position="88"/>
        <end position="107"/>
    </location>
</feature>
<evidence type="ECO:0000256" key="5">
    <source>
        <dbReference type="ARBA" id="ARBA00022989"/>
    </source>
</evidence>
<evidence type="ECO:0000256" key="6">
    <source>
        <dbReference type="ARBA" id="ARBA00023136"/>
    </source>
</evidence>
<protein>
    <submittedName>
        <fullName evidence="9">MFS family arabinose efflux permease</fullName>
    </submittedName>
</protein>
<evidence type="ECO:0000256" key="4">
    <source>
        <dbReference type="ARBA" id="ARBA00022692"/>
    </source>
</evidence>
<feature type="transmembrane region" description="Helical" evidence="7">
    <location>
        <begin position="46"/>
        <end position="68"/>
    </location>
</feature>
<dbReference type="PANTHER" id="PTHR23517">
    <property type="entry name" value="RESISTANCE PROTEIN MDTM, PUTATIVE-RELATED-RELATED"/>
    <property type="match status" value="1"/>
</dbReference>
<dbReference type="EMBL" id="JAUSQM010000001">
    <property type="protein sequence ID" value="MDP9821816.1"/>
    <property type="molecule type" value="Genomic_DNA"/>
</dbReference>
<feature type="transmembrane region" description="Helical" evidence="7">
    <location>
        <begin position="312"/>
        <end position="333"/>
    </location>
</feature>
<comment type="subcellular location">
    <subcellularLocation>
        <location evidence="1">Cell membrane</location>
        <topology evidence="1">Multi-pass membrane protein</topology>
    </subcellularLocation>
</comment>
<keyword evidence="4 7" id="KW-0812">Transmembrane</keyword>
<feature type="transmembrane region" description="Helical" evidence="7">
    <location>
        <begin position="289"/>
        <end position="306"/>
    </location>
</feature>
<evidence type="ECO:0000313" key="9">
    <source>
        <dbReference type="EMBL" id="MDP9821816.1"/>
    </source>
</evidence>
<reference evidence="9 10" key="1">
    <citation type="submission" date="2023-07" db="EMBL/GenBank/DDBJ databases">
        <title>Sequencing the genomes of 1000 actinobacteria strains.</title>
        <authorList>
            <person name="Klenk H.-P."/>
        </authorList>
    </citation>
    <scope>NUCLEOTIDE SEQUENCE [LARGE SCALE GENOMIC DNA]</scope>
    <source>
        <strain evidence="9 10">GD13</strain>
    </source>
</reference>
<organism evidence="9 10">
    <name type="scientific">Nocardioides massiliensis</name>
    <dbReference type="NCBI Taxonomy" id="1325935"/>
    <lineage>
        <taxon>Bacteria</taxon>
        <taxon>Bacillati</taxon>
        <taxon>Actinomycetota</taxon>
        <taxon>Actinomycetes</taxon>
        <taxon>Propionibacteriales</taxon>
        <taxon>Nocardioidaceae</taxon>
        <taxon>Nocardioides</taxon>
    </lineage>
</organism>
<gene>
    <name evidence="9" type="ORF">J2S59_001625</name>
</gene>
<dbReference type="Pfam" id="PF07690">
    <property type="entry name" value="MFS_1"/>
    <property type="match status" value="1"/>
</dbReference>
<feature type="transmembrane region" description="Helical" evidence="7">
    <location>
        <begin position="345"/>
        <end position="371"/>
    </location>
</feature>
<sequence>MSETVMPARRARRREPGEGSGRAVAGVVVTMISVSAPPFLVGTVAIQVAATMAFSAAQLGTAVAGYYLVSAVVSPMGGRLAGRLGPTLAMRVACFGATLGLIGIALAPSAGAIVVALSLLGLPNALVQPAANQVLSDTVPVHRQGVAFGLVQSAIPSATLLSGSLLAIFGAENQWRAAVWSVVVLTLVAQLAIRRPRTGPQEAAAGRQVSARPLPAPLGGAPLMTALVLGAVLASMAATTLPSFVASTGAARGMGPGEVATVQVLGSLTCIGLRVLAAWRGSLFGEWRVLGVVAAMLLVGAAGFGLLAVPSATVFCVGVIVAYAFGWGWNGLFNLSVSRARVGRVSAATGLTQGGVFLGGVLGPLVFAWALDARGVGTAWLIVAVAAFAASVSIVLAASRWAGADEVKE</sequence>
<dbReference type="InterPro" id="IPR036259">
    <property type="entry name" value="MFS_trans_sf"/>
</dbReference>
<evidence type="ECO:0000256" key="3">
    <source>
        <dbReference type="ARBA" id="ARBA00022475"/>
    </source>
</evidence>
<comment type="caution">
    <text evidence="9">The sequence shown here is derived from an EMBL/GenBank/DDBJ whole genome shotgun (WGS) entry which is preliminary data.</text>
</comment>